<dbReference type="GO" id="GO:0016301">
    <property type="term" value="F:kinase activity"/>
    <property type="evidence" value="ECO:0007669"/>
    <property type="project" value="UniProtKB-KW"/>
</dbReference>
<keyword evidence="6" id="KW-0418">Kinase</keyword>
<dbReference type="InterPro" id="IPR029016">
    <property type="entry name" value="GAF-like_dom_sf"/>
</dbReference>
<dbReference type="SUPFAM" id="SSF55785">
    <property type="entry name" value="PYP-like sensor domain (PAS domain)"/>
    <property type="match status" value="1"/>
</dbReference>
<evidence type="ECO:0000313" key="20">
    <source>
        <dbReference type="Proteomes" id="UP000199111"/>
    </source>
</evidence>
<dbReference type="PANTHER" id="PTHR43156">
    <property type="entry name" value="STAGE II SPORULATION PROTEIN E-RELATED"/>
    <property type="match status" value="1"/>
</dbReference>
<dbReference type="InterPro" id="IPR036457">
    <property type="entry name" value="PPM-type-like_dom_sf"/>
</dbReference>
<evidence type="ECO:0000256" key="5">
    <source>
        <dbReference type="ARBA" id="ARBA00022741"/>
    </source>
</evidence>
<dbReference type="Gene3D" id="3.30.450.40">
    <property type="match status" value="1"/>
</dbReference>
<feature type="domain" description="PPM-type phosphatase" evidence="18">
    <location>
        <begin position="487"/>
        <end position="702"/>
    </location>
</feature>
<keyword evidence="20" id="KW-1185">Reference proteome</keyword>
<dbReference type="SUPFAM" id="SSF81606">
    <property type="entry name" value="PP2C-like"/>
    <property type="match status" value="1"/>
</dbReference>
<keyword evidence="9" id="KW-0460">Magnesium</keyword>
<evidence type="ECO:0000256" key="6">
    <source>
        <dbReference type="ARBA" id="ARBA00022777"/>
    </source>
</evidence>
<feature type="compositionally biased region" description="Pro residues" evidence="16">
    <location>
        <begin position="162"/>
        <end position="172"/>
    </location>
</feature>
<dbReference type="GO" id="GO:0046872">
    <property type="term" value="F:metal ion binding"/>
    <property type="evidence" value="ECO:0007669"/>
    <property type="project" value="UniProtKB-KW"/>
</dbReference>
<evidence type="ECO:0000256" key="11">
    <source>
        <dbReference type="ARBA" id="ARBA00023211"/>
    </source>
</evidence>
<evidence type="ECO:0000256" key="14">
    <source>
        <dbReference type="ARBA" id="ARBA00075117"/>
    </source>
</evidence>
<dbReference type="GO" id="GO:0005524">
    <property type="term" value="F:ATP binding"/>
    <property type="evidence" value="ECO:0007669"/>
    <property type="project" value="UniProtKB-KW"/>
</dbReference>
<feature type="region of interest" description="Disordered" evidence="16">
    <location>
        <begin position="155"/>
        <end position="177"/>
    </location>
</feature>
<dbReference type="RefSeq" id="WP_093885468.1">
    <property type="nucleotide sequence ID" value="NZ_FOQY01000002.1"/>
</dbReference>
<feature type="domain" description="GAF" evidence="17">
    <location>
        <begin position="318"/>
        <end position="469"/>
    </location>
</feature>
<dbReference type="InterPro" id="IPR001932">
    <property type="entry name" value="PPM-type_phosphatase-like_dom"/>
</dbReference>
<keyword evidence="8" id="KW-0067">ATP-binding</keyword>
<evidence type="ECO:0000256" key="16">
    <source>
        <dbReference type="SAM" id="MobiDB-lite"/>
    </source>
</evidence>
<dbReference type="SMART" id="SM00065">
    <property type="entry name" value="GAF"/>
    <property type="match status" value="1"/>
</dbReference>
<dbReference type="FunFam" id="3.60.40.10:FF:000005">
    <property type="entry name" value="Serine/threonine protein phosphatase"/>
    <property type="match status" value="1"/>
</dbReference>
<evidence type="ECO:0000256" key="12">
    <source>
        <dbReference type="ARBA" id="ARBA00047761"/>
    </source>
</evidence>
<keyword evidence="3" id="KW-0808">Transferase</keyword>
<evidence type="ECO:0000256" key="1">
    <source>
        <dbReference type="ARBA" id="ARBA00013081"/>
    </source>
</evidence>
<dbReference type="SMART" id="SM00331">
    <property type="entry name" value="PP2C_SIG"/>
    <property type="match status" value="1"/>
</dbReference>
<evidence type="ECO:0000256" key="7">
    <source>
        <dbReference type="ARBA" id="ARBA00022801"/>
    </source>
</evidence>
<evidence type="ECO:0000256" key="2">
    <source>
        <dbReference type="ARBA" id="ARBA00022553"/>
    </source>
</evidence>
<dbReference type="EMBL" id="FOQY01000002">
    <property type="protein sequence ID" value="SFI23850.1"/>
    <property type="molecule type" value="Genomic_DNA"/>
</dbReference>
<name>A0A1I3GK94_9ACTN</name>
<comment type="function">
    <text evidence="13">Primarily acts as an independent SigF regulator that is sensitive to the osmosensory signal, mediating the cross talk of PknD with the SigF regulon. Possesses both phosphatase and kinase activities. The kinase domain functions as a classic anti-sigma factor-like kinase to phosphorylate the anti-anti-sigma factor domain at the canonical regulatory site, and the phosphatase domain antagonizes this activity.</text>
</comment>
<dbReference type="Proteomes" id="UP000199111">
    <property type="component" value="Unassembled WGS sequence"/>
</dbReference>
<dbReference type="InterPro" id="IPR003018">
    <property type="entry name" value="GAF"/>
</dbReference>
<dbReference type="GO" id="GO:0004722">
    <property type="term" value="F:protein serine/threonine phosphatase activity"/>
    <property type="evidence" value="ECO:0007669"/>
    <property type="project" value="UniProtKB-EC"/>
</dbReference>
<accession>A0A1I3GK94</accession>
<dbReference type="InterPro" id="IPR035965">
    <property type="entry name" value="PAS-like_dom_sf"/>
</dbReference>
<dbReference type="InterPro" id="IPR013656">
    <property type="entry name" value="PAS_4"/>
</dbReference>
<dbReference type="EC" id="3.1.3.16" evidence="1"/>
<evidence type="ECO:0000313" key="19">
    <source>
        <dbReference type="EMBL" id="SFI23850.1"/>
    </source>
</evidence>
<evidence type="ECO:0000256" key="4">
    <source>
        <dbReference type="ARBA" id="ARBA00022723"/>
    </source>
</evidence>
<keyword evidence="2" id="KW-0597">Phosphoprotein</keyword>
<dbReference type="GeneID" id="96296454"/>
<dbReference type="SUPFAM" id="SSF55781">
    <property type="entry name" value="GAF domain-like"/>
    <property type="match status" value="1"/>
</dbReference>
<evidence type="ECO:0000256" key="9">
    <source>
        <dbReference type="ARBA" id="ARBA00022842"/>
    </source>
</evidence>
<evidence type="ECO:0000259" key="17">
    <source>
        <dbReference type="SMART" id="SM00065"/>
    </source>
</evidence>
<dbReference type="InterPro" id="IPR000014">
    <property type="entry name" value="PAS"/>
</dbReference>
<evidence type="ECO:0000256" key="13">
    <source>
        <dbReference type="ARBA" id="ARBA00056274"/>
    </source>
</evidence>
<comment type="catalytic activity">
    <reaction evidence="12">
        <text>O-phospho-L-seryl-[protein] + H2O = L-seryl-[protein] + phosphate</text>
        <dbReference type="Rhea" id="RHEA:20629"/>
        <dbReference type="Rhea" id="RHEA-COMP:9863"/>
        <dbReference type="Rhea" id="RHEA-COMP:11604"/>
        <dbReference type="ChEBI" id="CHEBI:15377"/>
        <dbReference type="ChEBI" id="CHEBI:29999"/>
        <dbReference type="ChEBI" id="CHEBI:43474"/>
        <dbReference type="ChEBI" id="CHEBI:83421"/>
        <dbReference type="EC" id="3.1.3.16"/>
    </reaction>
</comment>
<dbReference type="Pfam" id="PF07228">
    <property type="entry name" value="SpoIIE"/>
    <property type="match status" value="1"/>
</dbReference>
<keyword evidence="4" id="KW-0479">Metal-binding</keyword>
<gene>
    <name evidence="19" type="ORF">SAMN05216275_102109</name>
</gene>
<keyword evidence="7" id="KW-0378">Hydrolase</keyword>
<evidence type="ECO:0000256" key="3">
    <source>
        <dbReference type="ARBA" id="ARBA00022679"/>
    </source>
</evidence>
<dbReference type="AlphaFoldDB" id="A0A1I3GK94"/>
<dbReference type="Gene3D" id="3.30.450.20">
    <property type="entry name" value="PAS domain"/>
    <property type="match status" value="1"/>
</dbReference>
<evidence type="ECO:0000256" key="8">
    <source>
        <dbReference type="ARBA" id="ARBA00022840"/>
    </source>
</evidence>
<dbReference type="PANTHER" id="PTHR43156:SF2">
    <property type="entry name" value="STAGE II SPORULATION PROTEIN E"/>
    <property type="match status" value="1"/>
</dbReference>
<evidence type="ECO:0000256" key="10">
    <source>
        <dbReference type="ARBA" id="ARBA00022912"/>
    </source>
</evidence>
<dbReference type="CDD" id="cd00130">
    <property type="entry name" value="PAS"/>
    <property type="match status" value="1"/>
</dbReference>
<keyword evidence="10" id="KW-0904">Protein phosphatase</keyword>
<dbReference type="Pfam" id="PF08448">
    <property type="entry name" value="PAS_4"/>
    <property type="match status" value="1"/>
</dbReference>
<dbReference type="Pfam" id="PF13185">
    <property type="entry name" value="GAF_2"/>
    <property type="match status" value="1"/>
</dbReference>
<proteinExistence type="predicted"/>
<keyword evidence="11" id="KW-0464">Manganese</keyword>
<keyword evidence="5" id="KW-0547">Nucleotide-binding</keyword>
<dbReference type="Gene3D" id="3.60.40.10">
    <property type="entry name" value="PPM-type phosphatase domain"/>
    <property type="match status" value="1"/>
</dbReference>
<protein>
    <recommendedName>
        <fullName evidence="1">protein-serine/threonine phosphatase</fullName>
        <ecNumber evidence="1">3.1.3.16</ecNumber>
    </recommendedName>
    <alternativeName>
        <fullName evidence="15">Protein-serine/threonine phosphatase</fullName>
    </alternativeName>
    <alternativeName>
        <fullName evidence="14">Serine/threonine-protein kinase</fullName>
    </alternativeName>
</protein>
<sequence>MAGRFLPPDGRLGGDGPDGLAGSLLSILEDVGAHAGAIYRLAPDRQVLEMTVLEGLPREFVRPWERVSLTAPVPVADASREGRLVWVGGEEDMVRRYPGIALALPYDFRLAALPLATATADYGVIFVLWPGSHPPRLSSGERGRLTAAVAGLARKLAESGRPGPPDPGPRTPVPAGAVPPEGLGAMVARLPEGICAMDDHGRLTFISPRGAALIGESPRRLIGAQPWTVLPWLNDPVYEDRYRAAMITQQPASFVALRPPDRWLCFELYPTVSGITARITPAPVEPENVPVRTSAVDPAMPTRVGAIYHVLHLASALTEAACVQDVVDLVAGQIMPAFGGQALALLVAQDGRLGVVGHRGYPPHIIEQYDRLPLTSPTPSVRTMVTGVPSFFESAEALDQIYPLAVAPDDGMAAWAFMPLIASGRPVGTCVLAFSRPHRFTVEERAVLTSLGGLIAQALERARLYDAKLELAHGLQESLLPHALPRLPGLTAAARYLPSTAGMDIGGDFYDVIRLTDGTVAAIIGDVQGHNVTAAALMGQLRTAVRAYATTGADPGEVLARTNRLLADLDLDLFATCVYVQLDLRRRRACLARAGHPQPLLRHPDGGVRVLDVPGGLLLGLDPEAEYPCAEIPLPVGSVLALYTDGLIETPGTDLDDALAELGVELARLGDQHLDELADAMIRHARRTSRRGDDIALLLLRLTAELDP</sequence>
<evidence type="ECO:0000259" key="18">
    <source>
        <dbReference type="SMART" id="SM00331"/>
    </source>
</evidence>
<evidence type="ECO:0000256" key="15">
    <source>
        <dbReference type="ARBA" id="ARBA00081350"/>
    </source>
</evidence>
<dbReference type="InterPro" id="IPR052016">
    <property type="entry name" value="Bact_Sigma-Reg"/>
</dbReference>
<reference evidence="20" key="1">
    <citation type="submission" date="2016-10" db="EMBL/GenBank/DDBJ databases">
        <authorList>
            <person name="Varghese N."/>
            <person name="Submissions S."/>
        </authorList>
    </citation>
    <scope>NUCLEOTIDE SEQUENCE [LARGE SCALE GENOMIC DNA]</scope>
    <source>
        <strain evidence="20">CGMCC 4.2126</strain>
    </source>
</reference>
<organism evidence="19 20">
    <name type="scientific">Streptosporangium canum</name>
    <dbReference type="NCBI Taxonomy" id="324952"/>
    <lineage>
        <taxon>Bacteria</taxon>
        <taxon>Bacillati</taxon>
        <taxon>Actinomycetota</taxon>
        <taxon>Actinomycetes</taxon>
        <taxon>Streptosporangiales</taxon>
        <taxon>Streptosporangiaceae</taxon>
        <taxon>Streptosporangium</taxon>
    </lineage>
</organism>